<evidence type="ECO:0000313" key="5">
    <source>
        <dbReference type="Proteomes" id="UP001595818"/>
    </source>
</evidence>
<sequence length="362" mass="42016">MCERDYQFEDFVLDPDFQKWVLSPTAATKAYWEDYLEKNPGKYAEMALARKMVLNISRKSHPVGERLASNWQRIENTVSKMEMHHPEEKVVPMDALSSLHRHRRAYPVYHRSHQWYRLVGILVTVFALALTVNLLLPPKPSQQAEVPIVYEEHYAPPGVKSNLTLQDGSKVILNSGSTLRYVKNFESHRRVLELEGEGYFEVEKDPHRPFMVKTGPVTTTALGTSFNIKAYKNEPLDIFLLTGLVSVQVEMEESQSVNLEKGEALQVNWDTKAVRKSRFDEKKLMAWTHKTIVFDHTPMAEVTRVLENWYGVKVHYKNQPQEDLELSGWFHDQTLRNVLEGLSYSARFDFEIDKDQVTITFK</sequence>
<feature type="domain" description="FecR protein" evidence="2">
    <location>
        <begin position="157"/>
        <end position="245"/>
    </location>
</feature>
<comment type="caution">
    <text evidence="4">The sequence shown here is derived from an EMBL/GenBank/DDBJ whole genome shotgun (WGS) entry which is preliminary data.</text>
</comment>
<gene>
    <name evidence="4" type="ORF">ACFPFU_08175</name>
</gene>
<keyword evidence="5" id="KW-1185">Reference proteome</keyword>
<evidence type="ECO:0000313" key="4">
    <source>
        <dbReference type="EMBL" id="MFC4871659.1"/>
    </source>
</evidence>
<accession>A0ABV9SZM6</accession>
<feature type="transmembrane region" description="Helical" evidence="1">
    <location>
        <begin position="115"/>
        <end position="136"/>
    </location>
</feature>
<name>A0ABV9SZM6_9BACT</name>
<keyword evidence="1" id="KW-0472">Membrane</keyword>
<dbReference type="Gene3D" id="3.55.50.30">
    <property type="match status" value="1"/>
</dbReference>
<keyword evidence="1" id="KW-0812">Transmembrane</keyword>
<dbReference type="RefSeq" id="WP_377063343.1">
    <property type="nucleotide sequence ID" value="NZ_JBHSJJ010000004.1"/>
</dbReference>
<dbReference type="PIRSF" id="PIRSF018266">
    <property type="entry name" value="FecR"/>
    <property type="match status" value="1"/>
</dbReference>
<dbReference type="Pfam" id="PF04773">
    <property type="entry name" value="FecR"/>
    <property type="match status" value="1"/>
</dbReference>
<evidence type="ECO:0000259" key="2">
    <source>
        <dbReference type="Pfam" id="PF04773"/>
    </source>
</evidence>
<dbReference type="Proteomes" id="UP001595818">
    <property type="component" value="Unassembled WGS sequence"/>
</dbReference>
<dbReference type="InterPro" id="IPR012373">
    <property type="entry name" value="Ferrdict_sens_TM"/>
</dbReference>
<dbReference type="InterPro" id="IPR006860">
    <property type="entry name" value="FecR"/>
</dbReference>
<evidence type="ECO:0000256" key="1">
    <source>
        <dbReference type="SAM" id="Phobius"/>
    </source>
</evidence>
<proteinExistence type="predicted"/>
<protein>
    <submittedName>
        <fullName evidence="4">FecR family protein</fullName>
    </submittedName>
</protein>
<feature type="domain" description="Protein FecR C-terminal" evidence="3">
    <location>
        <begin position="292"/>
        <end position="359"/>
    </location>
</feature>
<reference evidence="5" key="1">
    <citation type="journal article" date="2019" name="Int. J. Syst. Evol. Microbiol.">
        <title>The Global Catalogue of Microorganisms (GCM) 10K type strain sequencing project: providing services to taxonomists for standard genome sequencing and annotation.</title>
        <authorList>
            <consortium name="The Broad Institute Genomics Platform"/>
            <consortium name="The Broad Institute Genome Sequencing Center for Infectious Disease"/>
            <person name="Wu L."/>
            <person name="Ma J."/>
        </authorList>
    </citation>
    <scope>NUCLEOTIDE SEQUENCE [LARGE SCALE GENOMIC DNA]</scope>
    <source>
        <strain evidence="5">CGMCC 4.7466</strain>
    </source>
</reference>
<dbReference type="PANTHER" id="PTHR30273:SF2">
    <property type="entry name" value="PROTEIN FECR"/>
    <property type="match status" value="1"/>
</dbReference>
<dbReference type="Pfam" id="PF16344">
    <property type="entry name" value="FecR_C"/>
    <property type="match status" value="1"/>
</dbReference>
<dbReference type="Gene3D" id="2.60.120.1440">
    <property type="match status" value="1"/>
</dbReference>
<evidence type="ECO:0000259" key="3">
    <source>
        <dbReference type="Pfam" id="PF16344"/>
    </source>
</evidence>
<organism evidence="4 5">
    <name type="scientific">Negadavirga shengliensis</name>
    <dbReference type="NCBI Taxonomy" id="1389218"/>
    <lineage>
        <taxon>Bacteria</taxon>
        <taxon>Pseudomonadati</taxon>
        <taxon>Bacteroidota</taxon>
        <taxon>Cytophagia</taxon>
        <taxon>Cytophagales</taxon>
        <taxon>Cyclobacteriaceae</taxon>
        <taxon>Negadavirga</taxon>
    </lineage>
</organism>
<dbReference type="PANTHER" id="PTHR30273">
    <property type="entry name" value="PERIPLASMIC SIGNAL SENSOR AND SIGMA FACTOR ACTIVATOR FECR-RELATED"/>
    <property type="match status" value="1"/>
</dbReference>
<dbReference type="EMBL" id="JBHSJJ010000004">
    <property type="protein sequence ID" value="MFC4871659.1"/>
    <property type="molecule type" value="Genomic_DNA"/>
</dbReference>
<dbReference type="InterPro" id="IPR032508">
    <property type="entry name" value="FecR_C"/>
</dbReference>
<keyword evidence="1" id="KW-1133">Transmembrane helix</keyword>